<feature type="repeat" description="TPR" evidence="3">
    <location>
        <begin position="1123"/>
        <end position="1156"/>
    </location>
</feature>
<feature type="repeat" description="TPR" evidence="3">
    <location>
        <begin position="743"/>
        <end position="776"/>
    </location>
</feature>
<evidence type="ECO:0000256" key="4">
    <source>
        <dbReference type="SAM" id="Coils"/>
    </source>
</evidence>
<dbReference type="Proteomes" id="UP001159427">
    <property type="component" value="Unassembled WGS sequence"/>
</dbReference>
<dbReference type="PANTHER" id="PTHR45641">
    <property type="entry name" value="TETRATRICOPEPTIDE REPEAT PROTEIN (AFU_ORTHOLOGUE AFUA_6G03870)"/>
    <property type="match status" value="1"/>
</dbReference>
<feature type="repeat" description="TPR" evidence="3">
    <location>
        <begin position="953"/>
        <end position="986"/>
    </location>
</feature>
<dbReference type="InterPro" id="IPR019734">
    <property type="entry name" value="TPR_rpt"/>
</dbReference>
<feature type="repeat" description="TPR" evidence="3">
    <location>
        <begin position="1037"/>
        <end position="1070"/>
    </location>
</feature>
<evidence type="ECO:0000313" key="5">
    <source>
        <dbReference type="EMBL" id="CAH3195285.1"/>
    </source>
</evidence>
<feature type="repeat" description="TPR" evidence="3">
    <location>
        <begin position="785"/>
        <end position="818"/>
    </location>
</feature>
<dbReference type="PRINTS" id="PR00381">
    <property type="entry name" value="KINESINLIGHT"/>
</dbReference>
<accession>A0ABN8SZ24</accession>
<feature type="coiled-coil region" evidence="4">
    <location>
        <begin position="153"/>
        <end position="208"/>
    </location>
</feature>
<dbReference type="Pfam" id="PF13424">
    <property type="entry name" value="TPR_12"/>
    <property type="match status" value="5"/>
</dbReference>
<evidence type="ECO:0000313" key="6">
    <source>
        <dbReference type="Proteomes" id="UP001159427"/>
    </source>
</evidence>
<dbReference type="Pfam" id="PF13374">
    <property type="entry name" value="TPR_10"/>
    <property type="match status" value="2"/>
</dbReference>
<dbReference type="PANTHER" id="PTHR45641:SF1">
    <property type="entry name" value="AAA+ ATPASE DOMAIN-CONTAINING PROTEIN"/>
    <property type="match status" value="1"/>
</dbReference>
<keyword evidence="6" id="KW-1185">Reference proteome</keyword>
<dbReference type="Gene3D" id="1.25.40.10">
    <property type="entry name" value="Tetratricopeptide repeat domain"/>
    <property type="match status" value="3"/>
</dbReference>
<evidence type="ECO:0008006" key="7">
    <source>
        <dbReference type="Google" id="ProtNLM"/>
    </source>
</evidence>
<dbReference type="SUPFAM" id="SSF48452">
    <property type="entry name" value="TPR-like"/>
    <property type="match status" value="3"/>
</dbReference>
<gene>
    <name evidence="5" type="ORF">PEVE_00029900</name>
</gene>
<dbReference type="EMBL" id="CALNXI010004203">
    <property type="protein sequence ID" value="CAH3195285.1"/>
    <property type="molecule type" value="Genomic_DNA"/>
</dbReference>
<evidence type="ECO:0000256" key="3">
    <source>
        <dbReference type="PROSITE-ProRule" id="PRU00339"/>
    </source>
</evidence>
<keyword evidence="4" id="KW-0175">Coiled coil</keyword>
<feature type="repeat" description="TPR" evidence="3">
    <location>
        <begin position="911"/>
        <end position="944"/>
    </location>
</feature>
<dbReference type="PROSITE" id="PS50293">
    <property type="entry name" value="TPR_REGION"/>
    <property type="match status" value="2"/>
</dbReference>
<dbReference type="SMART" id="SM00028">
    <property type="entry name" value="TPR"/>
    <property type="match status" value="12"/>
</dbReference>
<comment type="caution">
    <text evidence="5">The sequence shown here is derived from an EMBL/GenBank/DDBJ whole genome shotgun (WGS) entry which is preliminary data.</text>
</comment>
<feature type="repeat" description="TPR" evidence="3">
    <location>
        <begin position="1079"/>
        <end position="1112"/>
    </location>
</feature>
<dbReference type="InterPro" id="IPR027417">
    <property type="entry name" value="P-loop_NTPase"/>
</dbReference>
<dbReference type="SUPFAM" id="SSF52540">
    <property type="entry name" value="P-loop containing nucleoside triphosphate hydrolases"/>
    <property type="match status" value="1"/>
</dbReference>
<dbReference type="InterPro" id="IPR011990">
    <property type="entry name" value="TPR-like_helical_dom_sf"/>
</dbReference>
<sequence length="1237" mass="140493">MEYSQEQLNYFRLCYIAFDLVPVGLRQVFKNEWDFLYKGTLIGEWKDTAQNGHDFYKKESKTSRRKNSRCLTTIKNGNTAEWDCTCLFFATLYSASVGSTLSPAVRKEVDDIRQVRNKIAHITEAKLTETDFQTSVDRVLNAFTSLGLAISEIQEIKNQTTFQTKEVEKLNKQARDLQAELDQAKSTIQSMEAALVSTKEENKSLTQEISAKLQSFSILTSHPPHVIIRRSHDTERITKEMKELYNGSSGAVSTVYLSGNPGCGKSQLAREIGQQFFSEQNDDLIFAATLNTESIETLADSYLTLGRHLGITEYALTSSVSLKQEKPIEAIKQLHRLILPKTIKFTKWLMIADNVIDLRLVLDLLPQTGSKEWGHGQVLITTQDSDTIPQNAPHSYHESLSKGMRREEAVELLETVSQISERLQAEDVAELLDFQPLALAAAAYYVQTVVSSGSSNYNWKAFLQDISTYSQRKQTETVLARQSSAYNKTTMAAVEMAIQRAVDTDEVLRYTFSFLSLCANDDLPLETLLKFVKAQVKDQPEALMKKKIVRSSLILVNSEEGGERTSLRLHKVVHETLKRHEIANVKSCERDHTIAEAVKIFKSQLQEHDKKYAFCKKLFSHCESLLKHMTSELSSDQNSLLERFAPFVDLDTVINWLHTLAGVCLESCYFSFAKLVVNLADDLLGDSDDNSTGAITRKWKVLNMSGQVYNRLGEYNQAKELHEKALTIYKKIFGEDHPDVATTTSYSNLALVYNRLGEYNQAKELHEKALTIRKKIFGEDHADVATSYNNLALVYDRLGEYNQAKELHEKALTILKKIFGEDHVDVATSYNNLAFVCNRLGEYNQAKELHEKARTILKMIFGEDHPDVATSYSNFSLVYERLGEYNQAKELHEKALTIRRKTFGEDHADVATSYSNLALVYDRLGKYNQAKELHEKALTIRKKILGEDHADVATSYNNLASVYDHLREYKQAKELHEKALTIRKTIFGENHADIATSYSNLALVHNNLKENNQAKELHEKALMIFKTSFGEDHANVATSYNNLAVVYINLGEYNQAKERFEKALIIYKKVFGEDHINLATTYNNLASVYNCLGEYNQAKELREKALTIRKKIFGDDNDNADVATSYNNLASVYDRLGEYNQAKELHGKVLTISKKIFGEDHADVPTSYNNLALVYNSLGEYNQAKQLDEKALIIRKQIFGEDHVYVEPVRSQLALENKHLGSSRANYWHAKAWCLIL</sequence>
<keyword evidence="2 3" id="KW-0802">TPR repeat</keyword>
<dbReference type="PROSITE" id="PS50005">
    <property type="entry name" value="TPR"/>
    <property type="match status" value="9"/>
</dbReference>
<evidence type="ECO:0000256" key="2">
    <source>
        <dbReference type="ARBA" id="ARBA00022803"/>
    </source>
</evidence>
<dbReference type="Gene3D" id="3.40.50.300">
    <property type="entry name" value="P-loop containing nucleotide triphosphate hydrolases"/>
    <property type="match status" value="1"/>
</dbReference>
<organism evidence="5 6">
    <name type="scientific">Porites evermanni</name>
    <dbReference type="NCBI Taxonomy" id="104178"/>
    <lineage>
        <taxon>Eukaryota</taxon>
        <taxon>Metazoa</taxon>
        <taxon>Cnidaria</taxon>
        <taxon>Anthozoa</taxon>
        <taxon>Hexacorallia</taxon>
        <taxon>Scleractinia</taxon>
        <taxon>Fungiina</taxon>
        <taxon>Poritidae</taxon>
        <taxon>Porites</taxon>
    </lineage>
</organism>
<reference evidence="5 6" key="1">
    <citation type="submission" date="2022-05" db="EMBL/GenBank/DDBJ databases">
        <authorList>
            <consortium name="Genoscope - CEA"/>
            <person name="William W."/>
        </authorList>
    </citation>
    <scope>NUCLEOTIDE SEQUENCE [LARGE SCALE GENOMIC DNA]</scope>
</reference>
<keyword evidence="1" id="KW-0677">Repeat</keyword>
<evidence type="ECO:0000256" key="1">
    <source>
        <dbReference type="ARBA" id="ARBA00022737"/>
    </source>
</evidence>
<feature type="repeat" description="TPR" evidence="3">
    <location>
        <begin position="869"/>
        <end position="902"/>
    </location>
</feature>
<feature type="repeat" description="TPR" evidence="3">
    <location>
        <begin position="699"/>
        <end position="732"/>
    </location>
</feature>
<proteinExistence type="predicted"/>
<protein>
    <recommendedName>
        <fullName evidence="7">Kinesin light chain</fullName>
    </recommendedName>
</protein>
<name>A0ABN8SZ24_9CNID</name>